<dbReference type="RefSeq" id="WP_155036696.1">
    <property type="nucleotide sequence ID" value="NZ_JAYMMG010000025.1"/>
</dbReference>
<dbReference type="Gene3D" id="3.10.129.10">
    <property type="entry name" value="Hotdog Thioesterase"/>
    <property type="match status" value="1"/>
</dbReference>
<comment type="caution">
    <text evidence="1">The sequence shown here is derived from an EMBL/GenBank/DDBJ whole genome shotgun (WGS) entry which is preliminary data.</text>
</comment>
<proteinExistence type="predicted"/>
<organism evidence="1 2">
    <name type="scientific">Myroides pelagicus</name>
    <dbReference type="NCBI Taxonomy" id="270914"/>
    <lineage>
        <taxon>Bacteria</taxon>
        <taxon>Pseudomonadati</taxon>
        <taxon>Bacteroidota</taxon>
        <taxon>Flavobacteriia</taxon>
        <taxon>Flavobacteriales</taxon>
        <taxon>Flavobacteriaceae</taxon>
        <taxon>Myroides</taxon>
    </lineage>
</organism>
<dbReference type="AlphaFoldDB" id="A0A7K1GPS1"/>
<keyword evidence="2" id="KW-1185">Reference proteome</keyword>
<dbReference type="Proteomes" id="UP000488936">
    <property type="component" value="Unassembled WGS sequence"/>
</dbReference>
<dbReference type="GO" id="GO:0047617">
    <property type="term" value="F:fatty acyl-CoA hydrolase activity"/>
    <property type="evidence" value="ECO:0007669"/>
    <property type="project" value="TreeGrafter"/>
</dbReference>
<dbReference type="PANTHER" id="PTHR31793:SF24">
    <property type="entry name" value="LONG-CHAIN ACYL-COA THIOESTERASE FADM"/>
    <property type="match status" value="1"/>
</dbReference>
<evidence type="ECO:0000313" key="1">
    <source>
        <dbReference type="EMBL" id="MTH30720.1"/>
    </source>
</evidence>
<accession>A0A7K1GPS1</accession>
<name>A0A7K1GPS1_9FLAO</name>
<reference evidence="1 2" key="1">
    <citation type="journal article" date="2006" name="Int. J. Syst. Evol. Microbiol.">
        <title>Myroides pelagicus sp. nov., isolated from seawater in Thailand.</title>
        <authorList>
            <person name="Yoon J."/>
            <person name="Maneerat S."/>
            <person name="Kawai F."/>
            <person name="Yokota A."/>
        </authorList>
    </citation>
    <scope>NUCLEOTIDE SEQUENCE [LARGE SCALE GENOMIC DNA]</scope>
    <source>
        <strain evidence="1 2">SM1T</strain>
    </source>
</reference>
<dbReference type="OrthoDB" id="9791529at2"/>
<protein>
    <submittedName>
        <fullName evidence="1">Acyl-CoA thioesterase</fullName>
    </submittedName>
</protein>
<gene>
    <name evidence="1" type="ORF">GJV77_12560</name>
</gene>
<evidence type="ECO:0000313" key="2">
    <source>
        <dbReference type="Proteomes" id="UP000488936"/>
    </source>
</evidence>
<sequence>MEFSIANYRFFTPIEVRWNDLDALGHVNNVYYIDYFQQGRGKFINEASKTWDWFKNMFVIAQISCNYVQEIRLDVKQLQIGVRISRLGTKSFDIEYALVSEGKDREVIVHAIGASTQVMVSLADKKAIELPEWFVKEVKEYEPSL</sequence>
<dbReference type="PANTHER" id="PTHR31793">
    <property type="entry name" value="4-HYDROXYBENZOYL-COA THIOESTERASE FAMILY MEMBER"/>
    <property type="match status" value="1"/>
</dbReference>
<dbReference type="CDD" id="cd00586">
    <property type="entry name" value="4HBT"/>
    <property type="match status" value="1"/>
</dbReference>
<dbReference type="InterPro" id="IPR050563">
    <property type="entry name" value="4-hydroxybenzoyl-CoA_TE"/>
</dbReference>
<dbReference type="InterPro" id="IPR029069">
    <property type="entry name" value="HotDog_dom_sf"/>
</dbReference>
<dbReference type="Pfam" id="PF13279">
    <property type="entry name" value="4HBT_2"/>
    <property type="match status" value="1"/>
</dbReference>
<dbReference type="SUPFAM" id="SSF54637">
    <property type="entry name" value="Thioesterase/thiol ester dehydrase-isomerase"/>
    <property type="match status" value="1"/>
</dbReference>
<dbReference type="EMBL" id="WMJY01000037">
    <property type="protein sequence ID" value="MTH30720.1"/>
    <property type="molecule type" value="Genomic_DNA"/>
</dbReference>